<dbReference type="PANTHER" id="PTHR46279:SF9">
    <property type="entry name" value="OS01G0116300 PROTEIN"/>
    <property type="match status" value="1"/>
</dbReference>
<evidence type="ECO:0000256" key="4">
    <source>
        <dbReference type="ARBA" id="ARBA00012483"/>
    </source>
</evidence>
<evidence type="ECO:0000256" key="5">
    <source>
        <dbReference type="ARBA" id="ARBA00022679"/>
    </source>
</evidence>
<comment type="subcellular location">
    <subcellularLocation>
        <location evidence="2">Membrane</location>
        <topology evidence="2">Single-pass membrane protein</topology>
    </subcellularLocation>
</comment>
<keyword evidence="9" id="KW-0863">Zinc-finger</keyword>
<evidence type="ECO:0000256" key="3">
    <source>
        <dbReference type="ARBA" id="ARBA00004906"/>
    </source>
</evidence>
<evidence type="ECO:0000256" key="12">
    <source>
        <dbReference type="ARBA" id="ARBA00022989"/>
    </source>
</evidence>
<evidence type="ECO:0000256" key="14">
    <source>
        <dbReference type="ARBA" id="ARBA00024209"/>
    </source>
</evidence>
<evidence type="ECO:0000313" key="18">
    <source>
        <dbReference type="Proteomes" id="UP001630127"/>
    </source>
</evidence>
<keyword evidence="7" id="KW-0479">Metal-binding</keyword>
<dbReference type="InterPro" id="IPR025287">
    <property type="entry name" value="WAK_GUB"/>
</dbReference>
<dbReference type="PANTHER" id="PTHR46279">
    <property type="entry name" value="RING/U-BOX SUPERFAMILY PROTEIN"/>
    <property type="match status" value="1"/>
</dbReference>
<dbReference type="EMBL" id="JBJUIK010000003">
    <property type="protein sequence ID" value="KAL3533603.1"/>
    <property type="molecule type" value="Genomic_DNA"/>
</dbReference>
<feature type="chain" id="PRO_5044830947" description="RING-type E3 ubiquitin transferase" evidence="15">
    <location>
        <begin position="24"/>
        <end position="249"/>
    </location>
</feature>
<evidence type="ECO:0000256" key="8">
    <source>
        <dbReference type="ARBA" id="ARBA00022729"/>
    </source>
</evidence>
<evidence type="ECO:0000313" key="17">
    <source>
        <dbReference type="EMBL" id="KAL3533603.1"/>
    </source>
</evidence>
<accession>A0ABD3AQX0</accession>
<keyword evidence="13" id="KW-0472">Membrane</keyword>
<keyword evidence="18" id="KW-1185">Reference proteome</keyword>
<comment type="similarity">
    <text evidence="14">Belongs to the RING-type zinc finger family. ATL subfamily.</text>
</comment>
<proteinExistence type="inferred from homology"/>
<keyword evidence="8 15" id="KW-0732">Signal</keyword>
<reference evidence="17 18" key="1">
    <citation type="submission" date="2024-11" db="EMBL/GenBank/DDBJ databases">
        <title>A near-complete genome assembly of Cinchona calisaya.</title>
        <authorList>
            <person name="Lian D.C."/>
            <person name="Zhao X.W."/>
            <person name="Wei L."/>
        </authorList>
    </citation>
    <scope>NUCLEOTIDE SEQUENCE [LARGE SCALE GENOMIC DNA]</scope>
    <source>
        <tissue evidence="17">Nenye</tissue>
    </source>
</reference>
<protein>
    <recommendedName>
        <fullName evidence="4">RING-type E3 ubiquitin transferase</fullName>
        <ecNumber evidence="4">2.3.2.27</ecNumber>
    </recommendedName>
</protein>
<keyword evidence="12" id="KW-1133">Transmembrane helix</keyword>
<evidence type="ECO:0000256" key="1">
    <source>
        <dbReference type="ARBA" id="ARBA00000900"/>
    </source>
</evidence>
<keyword evidence="11" id="KW-0862">Zinc</keyword>
<dbReference type="Proteomes" id="UP001630127">
    <property type="component" value="Unassembled WGS sequence"/>
</dbReference>
<evidence type="ECO:0000256" key="10">
    <source>
        <dbReference type="ARBA" id="ARBA00022786"/>
    </source>
</evidence>
<evidence type="ECO:0000256" key="2">
    <source>
        <dbReference type="ARBA" id="ARBA00004167"/>
    </source>
</evidence>
<evidence type="ECO:0000259" key="16">
    <source>
        <dbReference type="Pfam" id="PF13947"/>
    </source>
</evidence>
<dbReference type="GO" id="GO:0016020">
    <property type="term" value="C:membrane"/>
    <property type="evidence" value="ECO:0007669"/>
    <property type="project" value="UniProtKB-SubCell"/>
</dbReference>
<comment type="pathway">
    <text evidence="3">Protein modification; protein ubiquitination.</text>
</comment>
<dbReference type="EC" id="2.3.2.27" evidence="4"/>
<evidence type="ECO:0000256" key="6">
    <source>
        <dbReference type="ARBA" id="ARBA00022692"/>
    </source>
</evidence>
<comment type="catalytic activity">
    <reaction evidence="1">
        <text>S-ubiquitinyl-[E2 ubiquitin-conjugating enzyme]-L-cysteine + [acceptor protein]-L-lysine = [E2 ubiquitin-conjugating enzyme]-L-cysteine + N(6)-ubiquitinyl-[acceptor protein]-L-lysine.</text>
        <dbReference type="EC" id="2.3.2.27"/>
    </reaction>
</comment>
<dbReference type="GO" id="GO:0008270">
    <property type="term" value="F:zinc ion binding"/>
    <property type="evidence" value="ECO:0007669"/>
    <property type="project" value="UniProtKB-KW"/>
</dbReference>
<dbReference type="Pfam" id="PF13947">
    <property type="entry name" value="GUB_WAK_bind"/>
    <property type="match status" value="1"/>
</dbReference>
<name>A0ABD3AQX0_9GENT</name>
<evidence type="ECO:0000256" key="13">
    <source>
        <dbReference type="ARBA" id="ARBA00023136"/>
    </source>
</evidence>
<feature type="signal peptide" evidence="15">
    <location>
        <begin position="1"/>
        <end position="23"/>
    </location>
</feature>
<dbReference type="InterPro" id="IPR046948">
    <property type="entry name" value="ATL20-22-like"/>
</dbReference>
<keyword evidence="6" id="KW-0812">Transmembrane</keyword>
<keyword evidence="5" id="KW-0808">Transferase</keyword>
<evidence type="ECO:0000256" key="7">
    <source>
        <dbReference type="ARBA" id="ARBA00022723"/>
    </source>
</evidence>
<sequence>MEIWRLITVAITFSSLVIPEIFANNGSTVPRDDDCAEENCSPNGPIVRFPFRLKGKQPENCGYNAGYELNCDHMNRTVLEISSPSMKFLVKNISYKSQMIQVNLAEGCQLKRLRDLDISAIQFQFSSPAYMVDRYTLFNCSLVNNNTRYSSYWYRRISCLDTPGYEVLATASNNEIQSLSVDLCTKMYDTNLVSAEIFEMKNMLNLTWSLPRCKSCEVHEGGICRRKNGTNNQIDCYGGKTYKFGMHVS</sequence>
<dbReference type="GO" id="GO:0061630">
    <property type="term" value="F:ubiquitin protein ligase activity"/>
    <property type="evidence" value="ECO:0007669"/>
    <property type="project" value="UniProtKB-EC"/>
</dbReference>
<evidence type="ECO:0000256" key="11">
    <source>
        <dbReference type="ARBA" id="ARBA00022833"/>
    </source>
</evidence>
<gene>
    <name evidence="17" type="ORF">ACH5RR_007124</name>
</gene>
<feature type="domain" description="Wall-associated receptor kinase galacturonan-binding" evidence="16">
    <location>
        <begin position="35"/>
        <end position="102"/>
    </location>
</feature>
<evidence type="ECO:0000256" key="9">
    <source>
        <dbReference type="ARBA" id="ARBA00022771"/>
    </source>
</evidence>
<comment type="caution">
    <text evidence="17">The sequence shown here is derived from an EMBL/GenBank/DDBJ whole genome shotgun (WGS) entry which is preliminary data.</text>
</comment>
<evidence type="ECO:0000256" key="15">
    <source>
        <dbReference type="SAM" id="SignalP"/>
    </source>
</evidence>
<keyword evidence="10" id="KW-0833">Ubl conjugation pathway</keyword>
<dbReference type="AlphaFoldDB" id="A0ABD3AQX0"/>
<organism evidence="17 18">
    <name type="scientific">Cinchona calisaya</name>
    <dbReference type="NCBI Taxonomy" id="153742"/>
    <lineage>
        <taxon>Eukaryota</taxon>
        <taxon>Viridiplantae</taxon>
        <taxon>Streptophyta</taxon>
        <taxon>Embryophyta</taxon>
        <taxon>Tracheophyta</taxon>
        <taxon>Spermatophyta</taxon>
        <taxon>Magnoliopsida</taxon>
        <taxon>eudicotyledons</taxon>
        <taxon>Gunneridae</taxon>
        <taxon>Pentapetalae</taxon>
        <taxon>asterids</taxon>
        <taxon>lamiids</taxon>
        <taxon>Gentianales</taxon>
        <taxon>Rubiaceae</taxon>
        <taxon>Cinchonoideae</taxon>
        <taxon>Cinchoneae</taxon>
        <taxon>Cinchona</taxon>
    </lineage>
</organism>